<gene>
    <name evidence="1" type="ORF">Anas_02070</name>
</gene>
<keyword evidence="2" id="KW-1185">Reference proteome</keyword>
<accession>A0A5N5SZX3</accession>
<dbReference type="Proteomes" id="UP000326759">
    <property type="component" value="Unassembled WGS sequence"/>
</dbReference>
<evidence type="ECO:0000313" key="1">
    <source>
        <dbReference type="EMBL" id="KAB7499781.1"/>
    </source>
</evidence>
<organism evidence="1 2">
    <name type="scientific">Armadillidium nasatum</name>
    <dbReference type="NCBI Taxonomy" id="96803"/>
    <lineage>
        <taxon>Eukaryota</taxon>
        <taxon>Metazoa</taxon>
        <taxon>Ecdysozoa</taxon>
        <taxon>Arthropoda</taxon>
        <taxon>Crustacea</taxon>
        <taxon>Multicrustacea</taxon>
        <taxon>Malacostraca</taxon>
        <taxon>Eumalacostraca</taxon>
        <taxon>Peracarida</taxon>
        <taxon>Isopoda</taxon>
        <taxon>Oniscidea</taxon>
        <taxon>Crinocheta</taxon>
        <taxon>Armadillidiidae</taxon>
        <taxon>Armadillidium</taxon>
    </lineage>
</organism>
<sequence>MIHQKIPYLGNHLFYRDSSGISDSFHIALVNWYVSFLTISDGYCVSSSDKELSTILLPSL</sequence>
<name>A0A5N5SZX3_9CRUS</name>
<evidence type="ECO:0000313" key="2">
    <source>
        <dbReference type="Proteomes" id="UP000326759"/>
    </source>
</evidence>
<protein>
    <submittedName>
        <fullName evidence="1">Uncharacterized protein</fullName>
    </submittedName>
</protein>
<comment type="caution">
    <text evidence="1">The sequence shown here is derived from an EMBL/GenBank/DDBJ whole genome shotgun (WGS) entry which is preliminary data.</text>
</comment>
<reference evidence="1 2" key="1">
    <citation type="journal article" date="2019" name="PLoS Biol.">
        <title>Sex chromosomes control vertical transmission of feminizing Wolbachia symbionts in an isopod.</title>
        <authorList>
            <person name="Becking T."/>
            <person name="Chebbi M.A."/>
            <person name="Giraud I."/>
            <person name="Moumen B."/>
            <person name="Laverre T."/>
            <person name="Caubet Y."/>
            <person name="Peccoud J."/>
            <person name="Gilbert C."/>
            <person name="Cordaux R."/>
        </authorList>
    </citation>
    <scope>NUCLEOTIDE SEQUENCE [LARGE SCALE GENOMIC DNA]</scope>
    <source>
        <strain evidence="1">ANa2</strain>
        <tissue evidence="1">Whole body excluding digestive tract and cuticle</tissue>
    </source>
</reference>
<dbReference type="EMBL" id="SEYY01016703">
    <property type="protein sequence ID" value="KAB7499781.1"/>
    <property type="molecule type" value="Genomic_DNA"/>
</dbReference>
<dbReference type="AlphaFoldDB" id="A0A5N5SZX3"/>
<proteinExistence type="predicted"/>